<evidence type="ECO:0000313" key="2">
    <source>
        <dbReference type="Proteomes" id="UP000276215"/>
    </source>
</evidence>
<dbReference type="Proteomes" id="UP000276215">
    <property type="component" value="Unassembled WGS sequence"/>
</dbReference>
<organism evidence="1 2">
    <name type="scientific">Choiromyces venosus 120613-1</name>
    <dbReference type="NCBI Taxonomy" id="1336337"/>
    <lineage>
        <taxon>Eukaryota</taxon>
        <taxon>Fungi</taxon>
        <taxon>Dikarya</taxon>
        <taxon>Ascomycota</taxon>
        <taxon>Pezizomycotina</taxon>
        <taxon>Pezizomycetes</taxon>
        <taxon>Pezizales</taxon>
        <taxon>Tuberaceae</taxon>
        <taxon>Choiromyces</taxon>
    </lineage>
</organism>
<keyword evidence="2" id="KW-1185">Reference proteome</keyword>
<feature type="non-terminal residue" evidence="1">
    <location>
        <position position="55"/>
    </location>
</feature>
<gene>
    <name evidence="1" type="ORF">L873DRAFT_1811121</name>
</gene>
<protein>
    <submittedName>
        <fullName evidence="1">Uncharacterized protein</fullName>
    </submittedName>
</protein>
<sequence>IIMNAIPCLKSAHSPSHSILVLEKVIYDTSIKVSEILSPCGTATPHRGNNNQPTN</sequence>
<feature type="non-terminal residue" evidence="1">
    <location>
        <position position="1"/>
    </location>
</feature>
<proteinExistence type="predicted"/>
<dbReference type="AlphaFoldDB" id="A0A3N4JE45"/>
<dbReference type="EMBL" id="ML120413">
    <property type="protein sequence ID" value="RPA96525.1"/>
    <property type="molecule type" value="Genomic_DNA"/>
</dbReference>
<reference evidence="1 2" key="1">
    <citation type="journal article" date="2018" name="Nat. Ecol. Evol.">
        <title>Pezizomycetes genomes reveal the molecular basis of ectomycorrhizal truffle lifestyle.</title>
        <authorList>
            <person name="Murat C."/>
            <person name="Payen T."/>
            <person name="Noel B."/>
            <person name="Kuo A."/>
            <person name="Morin E."/>
            <person name="Chen J."/>
            <person name="Kohler A."/>
            <person name="Krizsan K."/>
            <person name="Balestrini R."/>
            <person name="Da Silva C."/>
            <person name="Montanini B."/>
            <person name="Hainaut M."/>
            <person name="Levati E."/>
            <person name="Barry K.W."/>
            <person name="Belfiori B."/>
            <person name="Cichocki N."/>
            <person name="Clum A."/>
            <person name="Dockter R.B."/>
            <person name="Fauchery L."/>
            <person name="Guy J."/>
            <person name="Iotti M."/>
            <person name="Le Tacon F."/>
            <person name="Lindquist E.A."/>
            <person name="Lipzen A."/>
            <person name="Malagnac F."/>
            <person name="Mello A."/>
            <person name="Molinier V."/>
            <person name="Miyauchi S."/>
            <person name="Poulain J."/>
            <person name="Riccioni C."/>
            <person name="Rubini A."/>
            <person name="Sitrit Y."/>
            <person name="Splivallo R."/>
            <person name="Traeger S."/>
            <person name="Wang M."/>
            <person name="Zifcakova L."/>
            <person name="Wipf D."/>
            <person name="Zambonelli A."/>
            <person name="Paolocci F."/>
            <person name="Nowrousian M."/>
            <person name="Ottonello S."/>
            <person name="Baldrian P."/>
            <person name="Spatafora J.W."/>
            <person name="Henrissat B."/>
            <person name="Nagy L.G."/>
            <person name="Aury J.M."/>
            <person name="Wincker P."/>
            <person name="Grigoriev I.V."/>
            <person name="Bonfante P."/>
            <person name="Martin F.M."/>
        </authorList>
    </citation>
    <scope>NUCLEOTIDE SEQUENCE [LARGE SCALE GENOMIC DNA]</scope>
    <source>
        <strain evidence="1 2">120613-1</strain>
    </source>
</reference>
<evidence type="ECO:0000313" key="1">
    <source>
        <dbReference type="EMBL" id="RPA96525.1"/>
    </source>
</evidence>
<name>A0A3N4JE45_9PEZI</name>
<accession>A0A3N4JE45</accession>